<organism evidence="2 3">
    <name type="scientific">Reticulomyxa filosa</name>
    <dbReference type="NCBI Taxonomy" id="46433"/>
    <lineage>
        <taxon>Eukaryota</taxon>
        <taxon>Sar</taxon>
        <taxon>Rhizaria</taxon>
        <taxon>Retaria</taxon>
        <taxon>Foraminifera</taxon>
        <taxon>Monothalamids</taxon>
        <taxon>Reticulomyxidae</taxon>
        <taxon>Reticulomyxa</taxon>
    </lineage>
</organism>
<dbReference type="EMBL" id="ASPP01020915">
    <property type="protein sequence ID" value="ETO12987.1"/>
    <property type="molecule type" value="Genomic_DNA"/>
</dbReference>
<evidence type="ECO:0000256" key="1">
    <source>
        <dbReference type="SAM" id="Coils"/>
    </source>
</evidence>
<proteinExistence type="predicted"/>
<sequence length="362" mass="42995">MEKGNKRDIWNFALHRMDKLEHQYKQIQYLLAQFRHYEEDADEDGEITLQENRREVTCNVILENHDSLLEEIKALKQKEWDLEHNNKLQMQQIDELTKALDLLTTKHETDMAALNEEMEKVSANHLLADFKAVSNERLVIQSRKEKNEYQQQLEQQSKQLRQQETAFAEYRTNTLRAERDLTAQLTDALSKCQQLEESQAHAKKAEQELRKQLQGTTEDKAALHAKLQQLQQQAQSDENRWKAQVTDLLDKYQMVEEKCCEQCHELQLLRNQLVTATTKVEHTTSQLDEQAKQWQQYHHQVEARCSHWHLVHANLHNELQGVTFQTAVHHVLRQRWKKNRTKHESQLVQSIQLLHQVLYTYT</sequence>
<name>X6MHT8_RETFI</name>
<comment type="caution">
    <text evidence="2">The sequence shown here is derived from an EMBL/GenBank/DDBJ whole genome shotgun (WGS) entry which is preliminary data.</text>
</comment>
<accession>X6MHT8</accession>
<keyword evidence="1" id="KW-0175">Coiled coil</keyword>
<keyword evidence="3" id="KW-1185">Reference proteome</keyword>
<protein>
    <submittedName>
        <fullName evidence="2">Uncharacterized protein</fullName>
    </submittedName>
</protein>
<dbReference type="AlphaFoldDB" id="X6MHT8"/>
<feature type="coiled-coil region" evidence="1">
    <location>
        <begin position="58"/>
        <end position="240"/>
    </location>
</feature>
<dbReference type="Proteomes" id="UP000023152">
    <property type="component" value="Unassembled WGS sequence"/>
</dbReference>
<evidence type="ECO:0000313" key="3">
    <source>
        <dbReference type="Proteomes" id="UP000023152"/>
    </source>
</evidence>
<evidence type="ECO:0000313" key="2">
    <source>
        <dbReference type="EMBL" id="ETO12987.1"/>
    </source>
</evidence>
<reference evidence="2 3" key="1">
    <citation type="journal article" date="2013" name="Curr. Biol.">
        <title>The Genome of the Foraminiferan Reticulomyxa filosa.</title>
        <authorList>
            <person name="Glockner G."/>
            <person name="Hulsmann N."/>
            <person name="Schleicher M."/>
            <person name="Noegel A.A."/>
            <person name="Eichinger L."/>
            <person name="Gallinger C."/>
            <person name="Pawlowski J."/>
            <person name="Sierra R."/>
            <person name="Euteneuer U."/>
            <person name="Pillet L."/>
            <person name="Moustafa A."/>
            <person name="Platzer M."/>
            <person name="Groth M."/>
            <person name="Szafranski K."/>
            <person name="Schliwa M."/>
        </authorList>
    </citation>
    <scope>NUCLEOTIDE SEQUENCE [LARGE SCALE GENOMIC DNA]</scope>
</reference>
<gene>
    <name evidence="2" type="ORF">RFI_24389</name>
</gene>